<evidence type="ECO:0000313" key="2">
    <source>
        <dbReference type="Proteomes" id="UP000887568"/>
    </source>
</evidence>
<evidence type="ECO:0000313" key="1">
    <source>
        <dbReference type="EnsemblMetazoa" id="XP_038059321.1"/>
    </source>
</evidence>
<protein>
    <submittedName>
        <fullName evidence="1">Uncharacterized protein</fullName>
    </submittedName>
</protein>
<dbReference type="Proteomes" id="UP000887568">
    <property type="component" value="Unplaced"/>
</dbReference>
<keyword evidence="2" id="KW-1185">Reference proteome</keyword>
<dbReference type="EnsemblMetazoa" id="XM_038203393.1">
    <property type="protein sequence ID" value="XP_038059321.1"/>
    <property type="gene ID" value="LOC119730472"/>
</dbReference>
<sequence length="261" mass="29778">MATIIKIITGAEHRPNSMYVMKCIPVTNNLQIAPVFMNHEAVSRFKVGFFYRLIGHTTFKMANDEMAIQISARTQNFQWQPFDIPPEVEEGFFHAFVLSVEEVLKLPPHTRTSIQGTLTYVSTVKEATTWKKRTLRLSDPSSHREVVNLWNMLTSKPLPHLNLGVVVCNVVTTMHQGQVSCNTTPETDIKEQIITKEIQITGYCEERFNVLIISEADEEFCVTKQMLLDLANVASLEDFQLKLPVRALISYNTEKIIMSMQ</sequence>
<dbReference type="GeneID" id="119730472"/>
<dbReference type="RefSeq" id="XP_038059321.1">
    <property type="nucleotide sequence ID" value="XM_038203393.1"/>
</dbReference>
<dbReference type="AlphaFoldDB" id="A0A914A7C7"/>
<reference evidence="1" key="1">
    <citation type="submission" date="2022-11" db="UniProtKB">
        <authorList>
            <consortium name="EnsemblMetazoa"/>
        </authorList>
    </citation>
    <scope>IDENTIFICATION</scope>
</reference>
<name>A0A914A7C7_PATMI</name>
<proteinExistence type="predicted"/>
<organism evidence="1 2">
    <name type="scientific">Patiria miniata</name>
    <name type="common">Bat star</name>
    <name type="synonym">Asterina miniata</name>
    <dbReference type="NCBI Taxonomy" id="46514"/>
    <lineage>
        <taxon>Eukaryota</taxon>
        <taxon>Metazoa</taxon>
        <taxon>Echinodermata</taxon>
        <taxon>Eleutherozoa</taxon>
        <taxon>Asterozoa</taxon>
        <taxon>Asteroidea</taxon>
        <taxon>Valvatacea</taxon>
        <taxon>Valvatida</taxon>
        <taxon>Asterinidae</taxon>
        <taxon>Patiria</taxon>
    </lineage>
</organism>
<accession>A0A914A7C7</accession>